<organism evidence="2 3">
    <name type="scientific">Trichomonas vaginalis (strain ATCC PRA-98 / G3)</name>
    <dbReference type="NCBI Taxonomy" id="412133"/>
    <lineage>
        <taxon>Eukaryota</taxon>
        <taxon>Metamonada</taxon>
        <taxon>Parabasalia</taxon>
        <taxon>Trichomonadida</taxon>
        <taxon>Trichomonadidae</taxon>
        <taxon>Trichomonas</taxon>
    </lineage>
</organism>
<dbReference type="PROSITE" id="PS50088">
    <property type="entry name" value="ANK_REPEAT"/>
    <property type="match status" value="3"/>
</dbReference>
<dbReference type="InParanoid" id="A2EMP0"/>
<evidence type="ECO:0000313" key="2">
    <source>
        <dbReference type="EMBL" id="EAY06110.1"/>
    </source>
</evidence>
<dbReference type="Proteomes" id="UP000001542">
    <property type="component" value="Unassembled WGS sequence"/>
</dbReference>
<protein>
    <submittedName>
        <fullName evidence="2">Uncharacterized protein</fullName>
    </submittedName>
</protein>
<dbReference type="Pfam" id="PF12796">
    <property type="entry name" value="Ank_2"/>
    <property type="match status" value="1"/>
</dbReference>
<dbReference type="VEuPathDB" id="TrichDB:TVAG_349630"/>
<dbReference type="SMART" id="SM00248">
    <property type="entry name" value="ANK"/>
    <property type="match status" value="5"/>
</dbReference>
<reference evidence="2" key="2">
    <citation type="journal article" date="2007" name="Science">
        <title>Draft genome sequence of the sexually transmitted pathogen Trichomonas vaginalis.</title>
        <authorList>
            <person name="Carlton J.M."/>
            <person name="Hirt R.P."/>
            <person name="Silva J.C."/>
            <person name="Delcher A.L."/>
            <person name="Schatz M."/>
            <person name="Zhao Q."/>
            <person name="Wortman J.R."/>
            <person name="Bidwell S.L."/>
            <person name="Alsmark U.C.M."/>
            <person name="Besteiro S."/>
            <person name="Sicheritz-Ponten T."/>
            <person name="Noel C.J."/>
            <person name="Dacks J.B."/>
            <person name="Foster P.G."/>
            <person name="Simillion C."/>
            <person name="Van de Peer Y."/>
            <person name="Miranda-Saavedra D."/>
            <person name="Barton G.J."/>
            <person name="Westrop G.D."/>
            <person name="Mueller S."/>
            <person name="Dessi D."/>
            <person name="Fiori P.L."/>
            <person name="Ren Q."/>
            <person name="Paulsen I."/>
            <person name="Zhang H."/>
            <person name="Bastida-Corcuera F.D."/>
            <person name="Simoes-Barbosa A."/>
            <person name="Brown M.T."/>
            <person name="Hayes R.D."/>
            <person name="Mukherjee M."/>
            <person name="Okumura C.Y."/>
            <person name="Schneider R."/>
            <person name="Smith A.J."/>
            <person name="Vanacova S."/>
            <person name="Villalvazo M."/>
            <person name="Haas B.J."/>
            <person name="Pertea M."/>
            <person name="Feldblyum T.V."/>
            <person name="Utterback T.R."/>
            <person name="Shu C.L."/>
            <person name="Osoegawa K."/>
            <person name="de Jong P.J."/>
            <person name="Hrdy I."/>
            <person name="Horvathova L."/>
            <person name="Zubacova Z."/>
            <person name="Dolezal P."/>
            <person name="Malik S.B."/>
            <person name="Logsdon J.M. Jr."/>
            <person name="Henze K."/>
            <person name="Gupta A."/>
            <person name="Wang C.C."/>
            <person name="Dunne R.L."/>
            <person name="Upcroft J.A."/>
            <person name="Upcroft P."/>
            <person name="White O."/>
            <person name="Salzberg S.L."/>
            <person name="Tang P."/>
            <person name="Chiu C.-H."/>
            <person name="Lee Y.-S."/>
            <person name="Embley T.M."/>
            <person name="Coombs G.H."/>
            <person name="Mottram J.C."/>
            <person name="Tachezy J."/>
            <person name="Fraser-Liggett C.M."/>
            <person name="Johnson P.J."/>
        </authorList>
    </citation>
    <scope>NUCLEOTIDE SEQUENCE [LARGE SCALE GENOMIC DNA]</scope>
    <source>
        <strain evidence="2">G3</strain>
    </source>
</reference>
<evidence type="ECO:0000256" key="1">
    <source>
        <dbReference type="PROSITE-ProRule" id="PRU00023"/>
    </source>
</evidence>
<feature type="repeat" description="ANK" evidence="1">
    <location>
        <begin position="87"/>
        <end position="119"/>
    </location>
</feature>
<accession>A2EMP0</accession>
<dbReference type="PANTHER" id="PTHR44207">
    <property type="entry name" value="SURFACE ANTIGEN BSPA-LIKE-RELATED"/>
    <property type="match status" value="1"/>
</dbReference>
<dbReference type="Gene3D" id="1.25.40.20">
    <property type="entry name" value="Ankyrin repeat-containing domain"/>
    <property type="match status" value="1"/>
</dbReference>
<dbReference type="SUPFAM" id="SSF48403">
    <property type="entry name" value="Ankyrin repeat"/>
    <property type="match status" value="1"/>
</dbReference>
<dbReference type="EMBL" id="DS113432">
    <property type="protein sequence ID" value="EAY06110.1"/>
    <property type="molecule type" value="Genomic_DNA"/>
</dbReference>
<dbReference type="Pfam" id="PF13637">
    <property type="entry name" value="Ank_4"/>
    <property type="match status" value="1"/>
</dbReference>
<dbReference type="VEuPathDB" id="TrichDB:TVAGG3_0810380"/>
<dbReference type="InterPro" id="IPR002110">
    <property type="entry name" value="Ankyrin_rpt"/>
</dbReference>
<evidence type="ECO:0000313" key="3">
    <source>
        <dbReference type="Proteomes" id="UP000001542"/>
    </source>
</evidence>
<dbReference type="STRING" id="5722.A2EMP0"/>
<feature type="repeat" description="ANK" evidence="1">
    <location>
        <begin position="120"/>
        <end position="152"/>
    </location>
</feature>
<dbReference type="eggNOG" id="KOG4177">
    <property type="taxonomic scope" value="Eukaryota"/>
</dbReference>
<dbReference type="SMR" id="A2EMP0"/>
<sequence>MDPSTMAAAYTELFLKYQALLVEHLQLNEKHEELKKVAGCCMELIHEYGANDFNETYNKVKFHASVDPELAIITVNILGLSERRDGNGNTILLRACKEGNLNFVKQLVEVRVNFDVENNNGNDPLLIAANIGNIDMVGYLLSKGFKKDYVSTKTGNTLMHAGAISSSVNMMRYLLTLGLDLNAWNLENASSLRMAVIENNIDMIKFMLTLELSYYRNSSALVYAAKFSSVELFKYISDTKPDWRRARRDDTWSNRELTIVHQAIYSKRKDILEYIYIISSDNFDLKQKDSRGQKPVQFAEMLFKQHGNDFKEVYKMIKKGSSFFRRLFK</sequence>
<dbReference type="PANTHER" id="PTHR44207:SF2">
    <property type="entry name" value="REPEAT PROTEIN, PUTATIVE-RELATED"/>
    <property type="match status" value="1"/>
</dbReference>
<dbReference type="KEGG" id="tva:4763985"/>
<name>A2EMP0_TRIV3</name>
<dbReference type="PROSITE" id="PS50297">
    <property type="entry name" value="ANK_REP_REGION"/>
    <property type="match status" value="2"/>
</dbReference>
<dbReference type="InterPro" id="IPR036770">
    <property type="entry name" value="Ankyrin_rpt-contain_sf"/>
</dbReference>
<dbReference type="RefSeq" id="XP_001318333.1">
    <property type="nucleotide sequence ID" value="XM_001318298.1"/>
</dbReference>
<feature type="repeat" description="ANK" evidence="1">
    <location>
        <begin position="154"/>
        <end position="186"/>
    </location>
</feature>
<keyword evidence="3" id="KW-1185">Reference proteome</keyword>
<gene>
    <name evidence="2" type="ORF">TVAG_349630</name>
</gene>
<keyword evidence="1" id="KW-0040">ANK repeat</keyword>
<proteinExistence type="predicted"/>
<reference evidence="2" key="1">
    <citation type="submission" date="2006-10" db="EMBL/GenBank/DDBJ databases">
        <authorList>
            <person name="Amadeo P."/>
            <person name="Zhao Q."/>
            <person name="Wortman J."/>
            <person name="Fraser-Liggett C."/>
            <person name="Carlton J."/>
        </authorList>
    </citation>
    <scope>NUCLEOTIDE SEQUENCE</scope>
    <source>
        <strain evidence="2">G3</strain>
    </source>
</reference>
<dbReference type="OrthoDB" id="20872at2759"/>
<dbReference type="AlphaFoldDB" id="A2EMP0"/>